<reference evidence="3 4" key="1">
    <citation type="journal article" date="2015" name="Genome Announc.">
        <title>Expanding the biotechnology potential of lactobacilli through comparative genomics of 213 strains and associated genera.</title>
        <authorList>
            <person name="Sun Z."/>
            <person name="Harris H.M."/>
            <person name="McCann A."/>
            <person name="Guo C."/>
            <person name="Argimon S."/>
            <person name="Zhang W."/>
            <person name="Yang X."/>
            <person name="Jeffery I.B."/>
            <person name="Cooney J.C."/>
            <person name="Kagawa T.F."/>
            <person name="Liu W."/>
            <person name="Song Y."/>
            <person name="Salvetti E."/>
            <person name="Wrobel A."/>
            <person name="Rasinkangas P."/>
            <person name="Parkhill J."/>
            <person name="Rea M.C."/>
            <person name="O'Sullivan O."/>
            <person name="Ritari J."/>
            <person name="Douillard F.P."/>
            <person name="Paul Ross R."/>
            <person name="Yang R."/>
            <person name="Briner A.E."/>
            <person name="Felis G.E."/>
            <person name="de Vos W.M."/>
            <person name="Barrangou R."/>
            <person name="Klaenhammer T.R."/>
            <person name="Caufield P.W."/>
            <person name="Cui Y."/>
            <person name="Zhang H."/>
            <person name="O'Toole P.W."/>
        </authorList>
    </citation>
    <scope>NUCLEOTIDE SEQUENCE [LARGE SCALE GENOMIC DNA]</scope>
    <source>
        <strain evidence="3 4">DSM 21115</strain>
    </source>
</reference>
<evidence type="ECO:0000256" key="2">
    <source>
        <dbReference type="SAM" id="Phobius"/>
    </source>
</evidence>
<evidence type="ECO:0000313" key="3">
    <source>
        <dbReference type="EMBL" id="KRO25082.1"/>
    </source>
</evidence>
<proteinExistence type="predicted"/>
<keyword evidence="2" id="KW-0812">Transmembrane</keyword>
<protein>
    <submittedName>
        <fullName evidence="3">Uncharacterized protein</fullName>
    </submittedName>
</protein>
<keyword evidence="2" id="KW-1133">Transmembrane helix</keyword>
<accession>A0A0R2NPI5</accession>
<dbReference type="NCBIfam" id="TIGR01167">
    <property type="entry name" value="LPXTG_anchor"/>
    <property type="match status" value="1"/>
</dbReference>
<sequence>MNSGALTDTLAMNAVTSSHPNSGNHRTSATNQSLSRVLHGPFTKQAVHSKTLPQTNEVKANWLKWFGLTVLVILIGVISFARYQQSRHNNRH</sequence>
<name>A0A0R2NPI5_9LACO</name>
<keyword evidence="4" id="KW-1185">Reference proteome</keyword>
<dbReference type="EMBL" id="AYGX02000155">
    <property type="protein sequence ID" value="KRO25082.1"/>
    <property type="molecule type" value="Genomic_DNA"/>
</dbReference>
<feature type="region of interest" description="Disordered" evidence="1">
    <location>
        <begin position="1"/>
        <end position="34"/>
    </location>
</feature>
<evidence type="ECO:0000256" key="1">
    <source>
        <dbReference type="SAM" id="MobiDB-lite"/>
    </source>
</evidence>
<feature type="compositionally biased region" description="Polar residues" evidence="1">
    <location>
        <begin position="14"/>
        <end position="34"/>
    </location>
</feature>
<evidence type="ECO:0000313" key="4">
    <source>
        <dbReference type="Proteomes" id="UP000050920"/>
    </source>
</evidence>
<keyword evidence="2" id="KW-0472">Membrane</keyword>
<dbReference type="Proteomes" id="UP000050920">
    <property type="component" value="Unassembled WGS sequence"/>
</dbReference>
<comment type="caution">
    <text evidence="3">The sequence shown here is derived from an EMBL/GenBank/DDBJ whole genome shotgun (WGS) entry which is preliminary data.</text>
</comment>
<organism evidence="3 4">
    <name type="scientific">Lactiplantibacillus fabifermentans DSM 21115</name>
    <dbReference type="NCBI Taxonomy" id="1413187"/>
    <lineage>
        <taxon>Bacteria</taxon>
        <taxon>Bacillati</taxon>
        <taxon>Bacillota</taxon>
        <taxon>Bacilli</taxon>
        <taxon>Lactobacillales</taxon>
        <taxon>Lactobacillaceae</taxon>
        <taxon>Lactiplantibacillus</taxon>
    </lineage>
</organism>
<feature type="transmembrane region" description="Helical" evidence="2">
    <location>
        <begin position="62"/>
        <end position="83"/>
    </location>
</feature>
<dbReference type="AlphaFoldDB" id="A0A0R2NPI5"/>
<gene>
    <name evidence="3" type="ORF">DY78_GL001439</name>
</gene>